<evidence type="ECO:0000259" key="3">
    <source>
        <dbReference type="Pfam" id="PF02230"/>
    </source>
</evidence>
<dbReference type="PANTHER" id="PTHR10655:SF17">
    <property type="entry name" value="LYSOPHOSPHOLIPASE-LIKE PROTEIN 1"/>
    <property type="match status" value="1"/>
</dbReference>
<gene>
    <name evidence="4" type="ORF">METZ01_LOCUS132355</name>
</gene>
<comment type="similarity">
    <text evidence="1">Belongs to the AB hydrolase superfamily. AB hydrolase 2 family.</text>
</comment>
<dbReference type="PANTHER" id="PTHR10655">
    <property type="entry name" value="LYSOPHOSPHOLIPASE-RELATED"/>
    <property type="match status" value="1"/>
</dbReference>
<name>A0A381YSA1_9ZZZZ</name>
<evidence type="ECO:0000313" key="4">
    <source>
        <dbReference type="EMBL" id="SVA79501.1"/>
    </source>
</evidence>
<accession>A0A381YSA1</accession>
<evidence type="ECO:0000256" key="2">
    <source>
        <dbReference type="ARBA" id="ARBA00022801"/>
    </source>
</evidence>
<reference evidence="4" key="1">
    <citation type="submission" date="2018-05" db="EMBL/GenBank/DDBJ databases">
        <authorList>
            <person name="Lanie J.A."/>
            <person name="Ng W.-L."/>
            <person name="Kazmierczak K.M."/>
            <person name="Andrzejewski T.M."/>
            <person name="Davidsen T.M."/>
            <person name="Wayne K.J."/>
            <person name="Tettelin H."/>
            <person name="Glass J.I."/>
            <person name="Rusch D."/>
            <person name="Podicherti R."/>
            <person name="Tsui H.-C.T."/>
            <person name="Winkler M.E."/>
        </authorList>
    </citation>
    <scope>NUCLEOTIDE SEQUENCE</scope>
</reference>
<sequence length="215" mass="23480">MESFQIEAKGPATGSVIWLHGLGADGHDFEPIVSQLGLPRSVRWIFPHAPHRSVTINGGMSMRAWYDILSLDRHGPEDEEGIRASAKVVREMLKTEVDRGVPEEKIVLAGFSQGGAIALHAGLRYPGRLAGVLALSTYLPLASTLGAEKSDEGQQTEIFLGHGLLDPVIPPFFGEASKNALEEQGYRVGWNTYTAEHTVCPEEVRDIGTWLRGRL</sequence>
<proteinExistence type="inferred from homology"/>
<dbReference type="InterPro" id="IPR050565">
    <property type="entry name" value="LYPA1-2/EST-like"/>
</dbReference>
<dbReference type="Gene3D" id="3.40.50.1820">
    <property type="entry name" value="alpha/beta hydrolase"/>
    <property type="match status" value="1"/>
</dbReference>
<dbReference type="AlphaFoldDB" id="A0A381YSA1"/>
<organism evidence="4">
    <name type="scientific">marine metagenome</name>
    <dbReference type="NCBI Taxonomy" id="408172"/>
    <lineage>
        <taxon>unclassified sequences</taxon>
        <taxon>metagenomes</taxon>
        <taxon>ecological metagenomes</taxon>
    </lineage>
</organism>
<keyword evidence="2" id="KW-0378">Hydrolase</keyword>
<dbReference type="SUPFAM" id="SSF53474">
    <property type="entry name" value="alpha/beta-Hydrolases"/>
    <property type="match status" value="1"/>
</dbReference>
<protein>
    <recommendedName>
        <fullName evidence="3">Phospholipase/carboxylesterase/thioesterase domain-containing protein</fullName>
    </recommendedName>
</protein>
<dbReference type="EMBL" id="UINC01018855">
    <property type="protein sequence ID" value="SVA79501.1"/>
    <property type="molecule type" value="Genomic_DNA"/>
</dbReference>
<dbReference type="InterPro" id="IPR029058">
    <property type="entry name" value="AB_hydrolase_fold"/>
</dbReference>
<dbReference type="InterPro" id="IPR003140">
    <property type="entry name" value="PLipase/COase/thioEstase"/>
</dbReference>
<evidence type="ECO:0000256" key="1">
    <source>
        <dbReference type="ARBA" id="ARBA00006499"/>
    </source>
</evidence>
<feature type="domain" description="Phospholipase/carboxylesterase/thioesterase" evidence="3">
    <location>
        <begin position="6"/>
        <end position="211"/>
    </location>
</feature>
<dbReference type="Pfam" id="PF02230">
    <property type="entry name" value="Abhydrolase_2"/>
    <property type="match status" value="1"/>
</dbReference>
<dbReference type="GO" id="GO:0016787">
    <property type="term" value="F:hydrolase activity"/>
    <property type="evidence" value="ECO:0007669"/>
    <property type="project" value="UniProtKB-KW"/>
</dbReference>